<gene>
    <name evidence="2" type="ORF">PISMIDRAFT_24655</name>
</gene>
<sequence length="432" mass="47766">MSSTAASQNGHCEQPAPSKAPPVLTAGDITPEVLCAWELGCVNYFRQKGTAADDQVVKVAGNLLDPCIQDWYSNNGNHLMALSFAEFMTEVHKYWLPSDWAAMSHMNTNLAAEYRMTLLSKETDFHAWLDMVGLLDEKCVQDAAKIEAALHALNRKPFQPSQVANTNAAAKADGKPHTRIPPLTVEECQLLKDNSGCFKCCHFFQTHTTPTCPNDFPEPKGYKTLTVKDVEAARKKHAKPVAAIIGDEPAPKHPHFTEVEDTDAVAVVMPSAALGSGLESEDECITPFSTTHFCWPCLLDRPNTSSSLHVNALIDNGSHLVLIDEKLVNQLGLQHRCLSKPCEVSVAMSSGGHEVMSLTQLCLPLTIHMGYDLMNLHNNIPPPTSPTVYEAHKLKEAVMEELQWLLPEYKELIDQSLQQRIKELALLEELRK</sequence>
<evidence type="ECO:0000313" key="3">
    <source>
        <dbReference type="Proteomes" id="UP000054018"/>
    </source>
</evidence>
<dbReference type="CDD" id="cd00303">
    <property type="entry name" value="retropepsin_like"/>
    <property type="match status" value="1"/>
</dbReference>
<protein>
    <submittedName>
        <fullName evidence="2">Unplaced genomic scaffold scaffold_120, whole genome shotgun sequence</fullName>
    </submittedName>
</protein>
<name>A0A0C9Y1G7_9AGAM</name>
<feature type="region of interest" description="Disordered" evidence="1">
    <location>
        <begin position="1"/>
        <end position="23"/>
    </location>
</feature>
<evidence type="ECO:0000256" key="1">
    <source>
        <dbReference type="SAM" id="MobiDB-lite"/>
    </source>
</evidence>
<accession>A0A0C9Y1G7</accession>
<dbReference type="EMBL" id="KN833804">
    <property type="protein sequence ID" value="KIK18500.1"/>
    <property type="molecule type" value="Genomic_DNA"/>
</dbReference>
<dbReference type="Proteomes" id="UP000054018">
    <property type="component" value="Unassembled WGS sequence"/>
</dbReference>
<evidence type="ECO:0000313" key="2">
    <source>
        <dbReference type="EMBL" id="KIK18500.1"/>
    </source>
</evidence>
<proteinExistence type="predicted"/>
<dbReference type="OrthoDB" id="2369050at2759"/>
<dbReference type="STRING" id="765257.A0A0C9Y1G7"/>
<dbReference type="AlphaFoldDB" id="A0A0C9Y1G7"/>
<keyword evidence="3" id="KW-1185">Reference proteome</keyword>
<feature type="compositionally biased region" description="Polar residues" evidence="1">
    <location>
        <begin position="1"/>
        <end position="11"/>
    </location>
</feature>
<reference evidence="3" key="2">
    <citation type="submission" date="2015-01" db="EMBL/GenBank/DDBJ databases">
        <title>Evolutionary Origins and Diversification of the Mycorrhizal Mutualists.</title>
        <authorList>
            <consortium name="DOE Joint Genome Institute"/>
            <consortium name="Mycorrhizal Genomics Consortium"/>
            <person name="Kohler A."/>
            <person name="Kuo A."/>
            <person name="Nagy L.G."/>
            <person name="Floudas D."/>
            <person name="Copeland A."/>
            <person name="Barry K.W."/>
            <person name="Cichocki N."/>
            <person name="Veneault-Fourrey C."/>
            <person name="LaButti K."/>
            <person name="Lindquist E.A."/>
            <person name="Lipzen A."/>
            <person name="Lundell T."/>
            <person name="Morin E."/>
            <person name="Murat C."/>
            <person name="Riley R."/>
            <person name="Ohm R."/>
            <person name="Sun H."/>
            <person name="Tunlid A."/>
            <person name="Henrissat B."/>
            <person name="Grigoriev I.V."/>
            <person name="Hibbett D.S."/>
            <person name="Martin F."/>
        </authorList>
    </citation>
    <scope>NUCLEOTIDE SEQUENCE [LARGE SCALE GENOMIC DNA]</scope>
    <source>
        <strain evidence="3">441</strain>
    </source>
</reference>
<organism evidence="2 3">
    <name type="scientific">Pisolithus microcarpus 441</name>
    <dbReference type="NCBI Taxonomy" id="765257"/>
    <lineage>
        <taxon>Eukaryota</taxon>
        <taxon>Fungi</taxon>
        <taxon>Dikarya</taxon>
        <taxon>Basidiomycota</taxon>
        <taxon>Agaricomycotina</taxon>
        <taxon>Agaricomycetes</taxon>
        <taxon>Agaricomycetidae</taxon>
        <taxon>Boletales</taxon>
        <taxon>Sclerodermatineae</taxon>
        <taxon>Pisolithaceae</taxon>
        <taxon>Pisolithus</taxon>
    </lineage>
</organism>
<dbReference type="HOGENOM" id="CLU_018255_0_1_1"/>
<reference evidence="2 3" key="1">
    <citation type="submission" date="2014-04" db="EMBL/GenBank/DDBJ databases">
        <authorList>
            <consortium name="DOE Joint Genome Institute"/>
            <person name="Kuo A."/>
            <person name="Kohler A."/>
            <person name="Costa M.D."/>
            <person name="Nagy L.G."/>
            <person name="Floudas D."/>
            <person name="Copeland A."/>
            <person name="Barry K.W."/>
            <person name="Cichocki N."/>
            <person name="Veneault-Fourrey C."/>
            <person name="LaButti K."/>
            <person name="Lindquist E.A."/>
            <person name="Lipzen A."/>
            <person name="Lundell T."/>
            <person name="Morin E."/>
            <person name="Murat C."/>
            <person name="Sun H."/>
            <person name="Tunlid A."/>
            <person name="Henrissat B."/>
            <person name="Grigoriev I.V."/>
            <person name="Hibbett D.S."/>
            <person name="Martin F."/>
            <person name="Nordberg H.P."/>
            <person name="Cantor M.N."/>
            <person name="Hua S.X."/>
        </authorList>
    </citation>
    <scope>NUCLEOTIDE SEQUENCE [LARGE SCALE GENOMIC DNA]</scope>
    <source>
        <strain evidence="2 3">441</strain>
    </source>
</reference>